<dbReference type="InterPro" id="IPR027482">
    <property type="entry name" value="Sec1-like_dom2"/>
</dbReference>
<dbReference type="Proteomes" id="UP000815260">
    <property type="component" value="Chromosome 7D"/>
</dbReference>
<dbReference type="InterPro" id="IPR001619">
    <property type="entry name" value="Sec1-like"/>
</dbReference>
<dbReference type="Pfam" id="PF00995">
    <property type="entry name" value="Sec1"/>
    <property type="match status" value="1"/>
</dbReference>
<dbReference type="PANTHER" id="PTHR11679">
    <property type="entry name" value="VESICLE PROTEIN SORTING-ASSOCIATED"/>
    <property type="match status" value="1"/>
</dbReference>
<organism evidence="3">
    <name type="scientific">Triticum aestivum</name>
    <name type="common">Wheat</name>
    <dbReference type="NCBI Taxonomy" id="4565"/>
    <lineage>
        <taxon>Eukaryota</taxon>
        <taxon>Viridiplantae</taxon>
        <taxon>Streptophyta</taxon>
        <taxon>Embryophyta</taxon>
        <taxon>Tracheophyta</taxon>
        <taxon>Spermatophyta</taxon>
        <taxon>Magnoliopsida</taxon>
        <taxon>Liliopsida</taxon>
        <taxon>Poales</taxon>
        <taxon>Poaceae</taxon>
        <taxon>BOP clade</taxon>
        <taxon>Pooideae</taxon>
        <taxon>Triticodae</taxon>
        <taxon>Triticeae</taxon>
        <taxon>Triticinae</taxon>
        <taxon>Triticum</taxon>
    </lineage>
</organism>
<reference evidence="3" key="2">
    <citation type="submission" date="2020-03" db="EMBL/GenBank/DDBJ databases">
        <title>The second near-complete assembly of the hexaploid bread wheat (Triticum aestivum) genome.</title>
        <authorList>
            <person name="Zimin A.V."/>
            <person name="Puiu D."/>
            <person name="Shumante A."/>
            <person name="Alonge M."/>
            <person name="Salzberg S.L."/>
        </authorList>
    </citation>
    <scope>NUCLEOTIDE SEQUENCE</scope>
    <source>
        <tissue evidence="3">Leaf</tissue>
    </source>
</reference>
<dbReference type="EMBL" id="CM022231">
    <property type="protein sequence ID" value="KAF7106325.1"/>
    <property type="molecule type" value="Genomic_DNA"/>
</dbReference>
<comment type="similarity">
    <text evidence="1">Belongs to the STXBP/unc-18/SEC1 family.</text>
</comment>
<proteinExistence type="inferred from homology"/>
<sequence>ELIKKLIQGELSLNEYPSLSAPSSTAQGTAESASAPKPAQNPQPMSRRSRRTPQWAKGHNYVDGQSSDLSVLRHASGDFKRLGNRIFIFMVGGATGSEIQAAHKMTMKLKREIVLWSSSIDNPPQFISKMKSLGPS</sequence>
<comment type="caution">
    <text evidence="3">The sequence shown here is derived from an EMBL/GenBank/DDBJ whole genome shotgun (WGS) entry which is preliminary data.</text>
</comment>
<feature type="region of interest" description="Disordered" evidence="2">
    <location>
        <begin position="16"/>
        <end position="60"/>
    </location>
</feature>
<dbReference type="InterPro" id="IPR036045">
    <property type="entry name" value="Sec1-like_sf"/>
</dbReference>
<dbReference type="AlphaFoldDB" id="A0A9R1MFJ4"/>
<accession>A0A9R1MFJ4</accession>
<dbReference type="Gene3D" id="3.40.50.1910">
    <property type="match status" value="1"/>
</dbReference>
<evidence type="ECO:0000313" key="3">
    <source>
        <dbReference type="EMBL" id="KAF7106325.1"/>
    </source>
</evidence>
<reference evidence="3" key="1">
    <citation type="journal article" date="2017" name="Gigascience">
        <title>The first near-complete assembly of the hexaploid bread wheat genome, Triticum aestivum.</title>
        <authorList>
            <person name="Zimin A.V."/>
            <person name="Puiu D."/>
            <person name="Hall R."/>
            <person name="Kingan S."/>
            <person name="Clavijo B.J."/>
            <person name="Salzberg S.L."/>
        </authorList>
    </citation>
    <scope>NUCLEOTIDE SEQUENCE</scope>
    <source>
        <tissue evidence="3">Leaf</tissue>
    </source>
</reference>
<dbReference type="OrthoDB" id="2228at2759"/>
<feature type="non-terminal residue" evidence="3">
    <location>
        <position position="1"/>
    </location>
</feature>
<evidence type="ECO:0000256" key="2">
    <source>
        <dbReference type="SAM" id="MobiDB-lite"/>
    </source>
</evidence>
<feature type="compositionally biased region" description="Polar residues" evidence="2">
    <location>
        <begin position="16"/>
        <end position="32"/>
    </location>
</feature>
<dbReference type="GO" id="GO:0016192">
    <property type="term" value="P:vesicle-mediated transport"/>
    <property type="evidence" value="ECO:0007669"/>
    <property type="project" value="InterPro"/>
</dbReference>
<gene>
    <name evidence="3" type="ORF">CFC21_107063</name>
</gene>
<dbReference type="SUPFAM" id="SSF56815">
    <property type="entry name" value="Sec1/munc18-like (SM) proteins"/>
    <property type="match status" value="1"/>
</dbReference>
<evidence type="ECO:0000256" key="1">
    <source>
        <dbReference type="ARBA" id="ARBA00009884"/>
    </source>
</evidence>
<protein>
    <submittedName>
        <fullName evidence="3">Uncharacterized protein</fullName>
    </submittedName>
</protein>
<name>A0A9R1MFJ4_WHEAT</name>